<dbReference type="SUPFAM" id="SSF81383">
    <property type="entry name" value="F-box domain"/>
    <property type="match status" value="1"/>
</dbReference>
<feature type="compositionally biased region" description="Basic and acidic residues" evidence="8">
    <location>
        <begin position="360"/>
        <end position="372"/>
    </location>
</feature>
<dbReference type="GeneID" id="81626952"/>
<dbReference type="Gene3D" id="2.130.10.10">
    <property type="entry name" value="YVTN repeat-like/Quinoprotein amine dehydrogenase"/>
    <property type="match status" value="1"/>
</dbReference>
<feature type="compositionally biased region" description="Basic and acidic residues" evidence="8">
    <location>
        <begin position="488"/>
        <end position="499"/>
    </location>
</feature>
<reference evidence="10" key="2">
    <citation type="journal article" date="2023" name="IMA Fungus">
        <title>Comparative genomic study of the Penicillium genus elucidates a diverse pangenome and 15 lateral gene transfer events.</title>
        <authorList>
            <person name="Petersen C."/>
            <person name="Sorensen T."/>
            <person name="Nielsen M.R."/>
            <person name="Sondergaard T.E."/>
            <person name="Sorensen J.L."/>
            <person name="Fitzpatrick D.A."/>
            <person name="Frisvad J.C."/>
            <person name="Nielsen K.L."/>
        </authorList>
    </citation>
    <scope>NUCLEOTIDE SEQUENCE</scope>
    <source>
        <strain evidence="10">IBT 30728</strain>
    </source>
</reference>
<proteinExistence type="inferred from homology"/>
<dbReference type="Proteomes" id="UP001148312">
    <property type="component" value="Unassembled WGS sequence"/>
</dbReference>
<dbReference type="PROSITE" id="PS50181">
    <property type="entry name" value="FBOX"/>
    <property type="match status" value="1"/>
</dbReference>
<name>A0A9W9WUG3_9EURO</name>
<evidence type="ECO:0000259" key="9">
    <source>
        <dbReference type="PROSITE" id="PS50181"/>
    </source>
</evidence>
<dbReference type="Pfam" id="PF25499">
    <property type="entry name" value="Beta-prop_pof12"/>
    <property type="match status" value="1"/>
</dbReference>
<evidence type="ECO:0000256" key="6">
    <source>
        <dbReference type="ARBA" id="ARBA00032113"/>
    </source>
</evidence>
<feature type="compositionally biased region" description="Polar residues" evidence="8">
    <location>
        <begin position="347"/>
        <end position="359"/>
    </location>
</feature>
<evidence type="ECO:0000256" key="3">
    <source>
        <dbReference type="ARBA" id="ARBA00011725"/>
    </source>
</evidence>
<feature type="repeat" description="WD" evidence="7">
    <location>
        <begin position="438"/>
        <end position="472"/>
    </location>
</feature>
<comment type="function">
    <text evidence="1">Component of the SCF(sconB) E3 ubiquitin ligase complex involved in the regulation of sulfur metabolite repression, probably by mediating the inactivation or degradation of the metR transcription factor.</text>
</comment>
<evidence type="ECO:0000256" key="1">
    <source>
        <dbReference type="ARBA" id="ARBA00002730"/>
    </source>
</evidence>
<comment type="similarity">
    <text evidence="2">Belongs to the WD repeat MET30/SCONB/SCON-2 family.</text>
</comment>
<dbReference type="InterPro" id="IPR001680">
    <property type="entry name" value="WD40_rpt"/>
</dbReference>
<dbReference type="Gene3D" id="1.20.1280.50">
    <property type="match status" value="1"/>
</dbReference>
<dbReference type="InterPro" id="IPR036047">
    <property type="entry name" value="F-box-like_dom_sf"/>
</dbReference>
<feature type="region of interest" description="Disordered" evidence="8">
    <location>
        <begin position="487"/>
        <end position="521"/>
    </location>
</feature>
<dbReference type="RefSeq" id="XP_056787502.1">
    <property type="nucleotide sequence ID" value="XM_056936703.1"/>
</dbReference>
<dbReference type="InterPro" id="IPR001810">
    <property type="entry name" value="F-box_dom"/>
</dbReference>
<protein>
    <recommendedName>
        <fullName evidence="4">Probable E3 ubiquitin ligase complex SCF subunit sconB</fullName>
    </recommendedName>
    <alternativeName>
        <fullName evidence="6">Sulfur controller B</fullName>
    </alternativeName>
    <alternativeName>
        <fullName evidence="5">Sulfur metabolite repression control protein B</fullName>
    </alternativeName>
</protein>
<feature type="region of interest" description="Disordered" evidence="8">
    <location>
        <begin position="347"/>
        <end position="374"/>
    </location>
</feature>
<gene>
    <name evidence="10" type="ORF">N7539_007102</name>
</gene>
<dbReference type="SUPFAM" id="SSF50978">
    <property type="entry name" value="WD40 repeat-like"/>
    <property type="match status" value="1"/>
</dbReference>
<evidence type="ECO:0000313" key="11">
    <source>
        <dbReference type="Proteomes" id="UP001148312"/>
    </source>
</evidence>
<keyword evidence="11" id="KW-1185">Reference proteome</keyword>
<feature type="region of interest" description="Disordered" evidence="8">
    <location>
        <begin position="1"/>
        <end position="30"/>
    </location>
</feature>
<accession>A0A9W9WUG3</accession>
<evidence type="ECO:0000256" key="8">
    <source>
        <dbReference type="SAM" id="MobiDB-lite"/>
    </source>
</evidence>
<evidence type="ECO:0000256" key="2">
    <source>
        <dbReference type="ARBA" id="ARBA00007968"/>
    </source>
</evidence>
<dbReference type="SMART" id="SM00256">
    <property type="entry name" value="FBOX"/>
    <property type="match status" value="1"/>
</dbReference>
<feature type="domain" description="F-box" evidence="9">
    <location>
        <begin position="27"/>
        <end position="73"/>
    </location>
</feature>
<evidence type="ECO:0000256" key="4">
    <source>
        <dbReference type="ARBA" id="ARBA00015819"/>
    </source>
</evidence>
<reference evidence="10" key="1">
    <citation type="submission" date="2022-12" db="EMBL/GenBank/DDBJ databases">
        <authorList>
            <person name="Petersen C."/>
        </authorList>
    </citation>
    <scope>NUCLEOTIDE SEQUENCE</scope>
    <source>
        <strain evidence="10">IBT 30728</strain>
    </source>
</reference>
<comment type="caution">
    <text evidence="10">The sequence shown here is derived from an EMBL/GenBank/DDBJ whole genome shotgun (WGS) entry which is preliminary data.</text>
</comment>
<evidence type="ECO:0000256" key="7">
    <source>
        <dbReference type="PROSITE-ProRule" id="PRU00221"/>
    </source>
</evidence>
<dbReference type="InterPro" id="IPR036322">
    <property type="entry name" value="WD40_repeat_dom_sf"/>
</dbReference>
<dbReference type="Pfam" id="PF12937">
    <property type="entry name" value="F-box-like"/>
    <property type="match status" value="1"/>
</dbReference>
<organism evidence="10 11">
    <name type="scientific">Penicillium diatomitis</name>
    <dbReference type="NCBI Taxonomy" id="2819901"/>
    <lineage>
        <taxon>Eukaryota</taxon>
        <taxon>Fungi</taxon>
        <taxon>Dikarya</taxon>
        <taxon>Ascomycota</taxon>
        <taxon>Pezizomycotina</taxon>
        <taxon>Eurotiomycetes</taxon>
        <taxon>Eurotiomycetidae</taxon>
        <taxon>Eurotiales</taxon>
        <taxon>Aspergillaceae</taxon>
        <taxon>Penicillium</taxon>
    </lineage>
</organism>
<evidence type="ECO:0000256" key="5">
    <source>
        <dbReference type="ARBA" id="ARBA00030034"/>
    </source>
</evidence>
<dbReference type="PROSITE" id="PS50082">
    <property type="entry name" value="WD_REPEATS_2"/>
    <property type="match status" value="1"/>
</dbReference>
<evidence type="ECO:0000313" key="10">
    <source>
        <dbReference type="EMBL" id="KAJ5476958.1"/>
    </source>
</evidence>
<dbReference type="EMBL" id="JAPWDQ010000010">
    <property type="protein sequence ID" value="KAJ5476958.1"/>
    <property type="molecule type" value="Genomic_DNA"/>
</dbReference>
<keyword evidence="7" id="KW-0853">WD repeat</keyword>
<dbReference type="AlphaFoldDB" id="A0A9W9WUG3"/>
<sequence>MPKRHLNDELVTQPPSKRRRDLKSTPPDRLSSLSDELLLQILSFLPISSLNICQRLSRRFHTLAGDPELWKRQYYVQWVRPRARRLANVTRSTLPSKTSAARVDYSPKVSTWLDHGHLTADGKITNWKGQYRLRHNWSTGVCRVSEVKFTESQTPPILAQLCAGVVFTADTVHGLRAWAAKDPAHCFAEISFSDSVETPSINPTALAVSHFVDEREVVVGFDDGQACRYLFNVRTARLQLVSRHTGLADGAITAMALSSAYLMVVSENKNLSLYHFQGSARSSRSAKLQKLTSLSAANMVAPMTLSMRRSGVNIVATIVYSFFHISCGWSLGIQELRFDRTGQQVESRLTSTVESQHGTLSERGRPESRNQRDSVTLEIDVDRIAPDSGEPLIVHLHPPTSISYSHPYLLTSHADNTLTMYLVVSDNQRLFVRGGQRLWGHTSSVSAVQVTNRGKAISVSGRGDEIRIWELEPAVRSLGSRPLLQDESSIKVHPEHPDHDEADLDSAPTGSPGDIPEEHEVPDGWSIIQGCVGFDEERVLLLREKAVGTQLLECYDFT</sequence>
<comment type="subunit">
    <text evidence="3">Component of the SCF(sconB) E3 ubiquitin ligase complex.</text>
</comment>
<dbReference type="InterPro" id="IPR015943">
    <property type="entry name" value="WD40/YVTN_repeat-like_dom_sf"/>
</dbReference>